<sequence length="262" mass="26957">MSRSRTGRVAGVCIAAAVAALLAVSAPARAGGVTVFAAASLKDAMDDVADLWAETTDHTAKVALAGSSTLARQIQHGAPVDVFISANTAWMDRLEADGLIVAERRVDLLRNTLVLVGHGHGDDAVDLSDPAALPARLGDGRLAMALVEAVPAGIYGKAALQSLGLWRTLEPRVAQADNVRAALALVSTGEAPLGIVYGTDAAADDSVSVLATFPEDSHPPIVYPAAPLADSTNALADRFVDFLQGPEARSAFERQGFDVTGG</sequence>
<evidence type="ECO:0000256" key="7">
    <source>
        <dbReference type="SAM" id="SignalP"/>
    </source>
</evidence>
<dbReference type="FunFam" id="3.40.190.10:FF:000035">
    <property type="entry name" value="Molybdate ABC transporter substrate-binding protein"/>
    <property type="match status" value="1"/>
</dbReference>
<protein>
    <submittedName>
        <fullName evidence="8">Molybdate transport system substrate-binding protein</fullName>
    </submittedName>
</protein>
<keyword evidence="4 7" id="KW-0732">Signal</keyword>
<dbReference type="SUPFAM" id="SSF53850">
    <property type="entry name" value="Periplasmic binding protein-like II"/>
    <property type="match status" value="1"/>
</dbReference>
<comment type="similarity">
    <text evidence="1">Belongs to the bacterial solute-binding protein ModA family.</text>
</comment>
<dbReference type="GO" id="GO:0046872">
    <property type="term" value="F:metal ion binding"/>
    <property type="evidence" value="ECO:0007669"/>
    <property type="project" value="UniProtKB-KW"/>
</dbReference>
<organism evidence="8 9">
    <name type="scientific">Tranquillimonas rosea</name>
    <dbReference type="NCBI Taxonomy" id="641238"/>
    <lineage>
        <taxon>Bacteria</taxon>
        <taxon>Pseudomonadati</taxon>
        <taxon>Pseudomonadota</taxon>
        <taxon>Alphaproteobacteria</taxon>
        <taxon>Rhodobacterales</taxon>
        <taxon>Roseobacteraceae</taxon>
        <taxon>Tranquillimonas</taxon>
    </lineage>
</organism>
<evidence type="ECO:0000256" key="5">
    <source>
        <dbReference type="ARBA" id="ARBA00062515"/>
    </source>
</evidence>
<dbReference type="InterPro" id="IPR005950">
    <property type="entry name" value="ModA"/>
</dbReference>
<dbReference type="GO" id="GO:0015689">
    <property type="term" value="P:molybdate ion transport"/>
    <property type="evidence" value="ECO:0007669"/>
    <property type="project" value="InterPro"/>
</dbReference>
<dbReference type="Gene3D" id="3.40.190.10">
    <property type="entry name" value="Periplasmic binding protein-like II"/>
    <property type="match status" value="2"/>
</dbReference>
<evidence type="ECO:0000256" key="6">
    <source>
        <dbReference type="PIRSR" id="PIRSR004846-1"/>
    </source>
</evidence>
<dbReference type="PIRSF" id="PIRSF004846">
    <property type="entry name" value="ModA"/>
    <property type="match status" value="1"/>
</dbReference>
<dbReference type="PANTHER" id="PTHR30632">
    <property type="entry name" value="MOLYBDATE-BINDING PERIPLASMIC PROTEIN"/>
    <property type="match status" value="1"/>
</dbReference>
<dbReference type="STRING" id="641238.SAMN04490244_11126"/>
<evidence type="ECO:0000256" key="1">
    <source>
        <dbReference type="ARBA" id="ARBA00009175"/>
    </source>
</evidence>
<name>A0A1H9WJD5_9RHOB</name>
<proteinExistence type="inferred from homology"/>
<dbReference type="EMBL" id="FOGU01000011">
    <property type="protein sequence ID" value="SES33849.1"/>
    <property type="molecule type" value="Genomic_DNA"/>
</dbReference>
<dbReference type="OrthoDB" id="9785015at2"/>
<dbReference type="GO" id="GO:1901359">
    <property type="term" value="F:tungstate binding"/>
    <property type="evidence" value="ECO:0007669"/>
    <property type="project" value="UniProtKB-ARBA"/>
</dbReference>
<dbReference type="Pfam" id="PF13531">
    <property type="entry name" value="SBP_bac_11"/>
    <property type="match status" value="1"/>
</dbReference>
<feature type="chain" id="PRO_5011652017" evidence="7">
    <location>
        <begin position="31"/>
        <end position="262"/>
    </location>
</feature>
<dbReference type="AlphaFoldDB" id="A0A1H9WJD5"/>
<dbReference type="NCBIfam" id="TIGR01256">
    <property type="entry name" value="modA"/>
    <property type="match status" value="1"/>
</dbReference>
<dbReference type="GO" id="GO:0030288">
    <property type="term" value="C:outer membrane-bounded periplasmic space"/>
    <property type="evidence" value="ECO:0007669"/>
    <property type="project" value="TreeGrafter"/>
</dbReference>
<feature type="binding site" evidence="6">
    <location>
        <position position="152"/>
    </location>
    <ligand>
        <name>molybdate</name>
        <dbReference type="ChEBI" id="CHEBI:36264"/>
    </ligand>
</feature>
<reference evidence="8 9" key="1">
    <citation type="submission" date="2016-10" db="EMBL/GenBank/DDBJ databases">
        <authorList>
            <person name="de Groot N.N."/>
        </authorList>
    </citation>
    <scope>NUCLEOTIDE SEQUENCE [LARGE SCALE GENOMIC DNA]</scope>
    <source>
        <strain evidence="8 9">DSM 23042</strain>
    </source>
</reference>
<gene>
    <name evidence="8" type="ORF">SAMN04490244_11126</name>
</gene>
<evidence type="ECO:0000256" key="4">
    <source>
        <dbReference type="ARBA" id="ARBA00022729"/>
    </source>
</evidence>
<dbReference type="PANTHER" id="PTHR30632:SF17">
    <property type="entry name" value="MOLYBDATE-BINDING PROTEIN MODA"/>
    <property type="match status" value="1"/>
</dbReference>
<dbReference type="RefSeq" id="WP_092695603.1">
    <property type="nucleotide sequence ID" value="NZ_FOGU01000011.1"/>
</dbReference>
<evidence type="ECO:0000313" key="9">
    <source>
        <dbReference type="Proteomes" id="UP000198885"/>
    </source>
</evidence>
<dbReference type="Proteomes" id="UP000198885">
    <property type="component" value="Unassembled WGS sequence"/>
</dbReference>
<comment type="subunit">
    <text evidence="5">The complex is composed of two ATP-binding proteins (ModC), two transmembrane proteins (ModB) and a solute-binding protein (ModA).</text>
</comment>
<dbReference type="InterPro" id="IPR050682">
    <property type="entry name" value="ModA/WtpA"/>
</dbReference>
<keyword evidence="2 6" id="KW-0500">Molybdenum</keyword>
<keyword evidence="3 6" id="KW-0479">Metal-binding</keyword>
<dbReference type="GO" id="GO:0030973">
    <property type="term" value="F:molybdate ion binding"/>
    <property type="evidence" value="ECO:0007669"/>
    <property type="project" value="TreeGrafter"/>
</dbReference>
<evidence type="ECO:0000313" key="8">
    <source>
        <dbReference type="EMBL" id="SES33849.1"/>
    </source>
</evidence>
<feature type="binding site" evidence="6">
    <location>
        <position position="179"/>
    </location>
    <ligand>
        <name>molybdate</name>
        <dbReference type="ChEBI" id="CHEBI:36264"/>
    </ligand>
</feature>
<feature type="signal peptide" evidence="7">
    <location>
        <begin position="1"/>
        <end position="30"/>
    </location>
</feature>
<evidence type="ECO:0000256" key="3">
    <source>
        <dbReference type="ARBA" id="ARBA00022723"/>
    </source>
</evidence>
<feature type="binding site" evidence="6">
    <location>
        <position position="40"/>
    </location>
    <ligand>
        <name>molybdate</name>
        <dbReference type="ChEBI" id="CHEBI:36264"/>
    </ligand>
</feature>
<feature type="binding site" evidence="6">
    <location>
        <position position="67"/>
    </location>
    <ligand>
        <name>molybdate</name>
        <dbReference type="ChEBI" id="CHEBI:36264"/>
    </ligand>
</feature>
<keyword evidence="9" id="KW-1185">Reference proteome</keyword>
<feature type="binding site" evidence="6">
    <location>
        <position position="197"/>
    </location>
    <ligand>
        <name>molybdate</name>
        <dbReference type="ChEBI" id="CHEBI:36264"/>
    </ligand>
</feature>
<evidence type="ECO:0000256" key="2">
    <source>
        <dbReference type="ARBA" id="ARBA00022505"/>
    </source>
</evidence>
<accession>A0A1H9WJD5</accession>